<dbReference type="EMBL" id="BK016125">
    <property type="protein sequence ID" value="DAF97041.1"/>
    <property type="molecule type" value="Genomic_DNA"/>
</dbReference>
<sequence>MYRCKCDCGNEIITSSICLIGNHTNSCGCLVSYWNMYIEKFLNKNNIKNQPEYPVIIDSVRYQYDFYLPEYNLMIEYDGIQHYEPMRFHGENSEENLLDFKKQQRRDKIKDKYCEDNNINLLRIPYWETKNIETIINNHLQRLSEKGLAM</sequence>
<reference evidence="1" key="1">
    <citation type="journal article" date="2021" name="Proc. Natl. Acad. Sci. U.S.A.">
        <title>A Catalog of Tens of Thousands of Viruses from Human Metagenomes Reveals Hidden Associations with Chronic Diseases.</title>
        <authorList>
            <person name="Tisza M.J."/>
            <person name="Buck C.B."/>
        </authorList>
    </citation>
    <scope>NUCLEOTIDE SEQUENCE</scope>
    <source>
        <strain evidence="1">Ctg6c78</strain>
    </source>
</reference>
<accession>A0A8S5URC0</accession>
<name>A0A8S5URC0_9CAUD</name>
<evidence type="ECO:0000313" key="1">
    <source>
        <dbReference type="EMBL" id="DAF97041.1"/>
    </source>
</evidence>
<dbReference type="Gene3D" id="3.40.960.10">
    <property type="entry name" value="VSR Endonuclease"/>
    <property type="match status" value="1"/>
</dbReference>
<proteinExistence type="predicted"/>
<protein>
    <submittedName>
        <fullName evidence="1">Restriction enzyme</fullName>
    </submittedName>
</protein>
<organism evidence="1">
    <name type="scientific">Siphoviridae sp. ctg6c78</name>
    <dbReference type="NCBI Taxonomy" id="2825603"/>
    <lineage>
        <taxon>Viruses</taxon>
        <taxon>Duplodnaviria</taxon>
        <taxon>Heunggongvirae</taxon>
        <taxon>Uroviricota</taxon>
        <taxon>Caudoviricetes</taxon>
    </lineage>
</organism>